<dbReference type="Gene3D" id="3.90.190.10">
    <property type="entry name" value="Protein tyrosine phosphatase superfamily"/>
    <property type="match status" value="1"/>
</dbReference>
<dbReference type="SMART" id="SM00195">
    <property type="entry name" value="DSPc"/>
    <property type="match status" value="1"/>
</dbReference>
<dbReference type="Pfam" id="PF00782">
    <property type="entry name" value="DSPc"/>
    <property type="match status" value="1"/>
</dbReference>
<dbReference type="EMBL" id="BAAAVS010000054">
    <property type="protein sequence ID" value="GAA3045018.1"/>
    <property type="molecule type" value="Genomic_DNA"/>
</dbReference>
<protein>
    <submittedName>
        <fullName evidence="2">Dual specificity protein phosphatase family protein</fullName>
    </submittedName>
</protein>
<dbReference type="InterPro" id="IPR029021">
    <property type="entry name" value="Prot-tyrosine_phosphatase-like"/>
</dbReference>
<feature type="domain" description="Tyrosine specific protein phosphatases" evidence="1">
    <location>
        <begin position="85"/>
        <end position="152"/>
    </location>
</feature>
<keyword evidence="3" id="KW-1185">Reference proteome</keyword>
<evidence type="ECO:0000313" key="3">
    <source>
        <dbReference type="Proteomes" id="UP001501035"/>
    </source>
</evidence>
<name>A0ABP6LJR6_9ACTN</name>
<dbReference type="Proteomes" id="UP001501035">
    <property type="component" value="Unassembled WGS sequence"/>
</dbReference>
<dbReference type="InterPro" id="IPR000387">
    <property type="entry name" value="Tyr_Pase_dom"/>
</dbReference>
<dbReference type="InterPro" id="IPR000340">
    <property type="entry name" value="Dual-sp_phosphatase_cat-dom"/>
</dbReference>
<dbReference type="InterPro" id="IPR020422">
    <property type="entry name" value="TYR_PHOSPHATASE_DUAL_dom"/>
</dbReference>
<dbReference type="PROSITE" id="PS50056">
    <property type="entry name" value="TYR_PHOSPHATASE_2"/>
    <property type="match status" value="1"/>
</dbReference>
<evidence type="ECO:0000313" key="2">
    <source>
        <dbReference type="EMBL" id="GAA3045018.1"/>
    </source>
</evidence>
<organism evidence="2 3">
    <name type="scientific">Gordonia defluvii</name>
    <dbReference type="NCBI Taxonomy" id="283718"/>
    <lineage>
        <taxon>Bacteria</taxon>
        <taxon>Bacillati</taxon>
        <taxon>Actinomycetota</taxon>
        <taxon>Actinomycetes</taxon>
        <taxon>Mycobacteriales</taxon>
        <taxon>Gordoniaceae</taxon>
        <taxon>Gordonia</taxon>
    </lineage>
</organism>
<reference evidence="3" key="1">
    <citation type="journal article" date="2019" name="Int. J. Syst. Evol. Microbiol.">
        <title>The Global Catalogue of Microorganisms (GCM) 10K type strain sequencing project: providing services to taxonomists for standard genome sequencing and annotation.</title>
        <authorList>
            <consortium name="The Broad Institute Genomics Platform"/>
            <consortium name="The Broad Institute Genome Sequencing Center for Infectious Disease"/>
            <person name="Wu L."/>
            <person name="Ma J."/>
        </authorList>
    </citation>
    <scope>NUCLEOTIDE SEQUENCE [LARGE SCALE GENOMIC DNA]</scope>
    <source>
        <strain evidence="3">JCM 14234</strain>
    </source>
</reference>
<dbReference type="SUPFAM" id="SSF52799">
    <property type="entry name" value="(Phosphotyrosine protein) phosphatases II"/>
    <property type="match status" value="1"/>
</dbReference>
<sequence length="161" mass="17668">MNHPHQGSALTARMRVRLRDGEVEMPVFSQISENLWQAGCPQNGLPLPGRFAHVINLAGVPAYRAHHVLMTSTVVDMADSSDQSMDIVDPLARLVADLAATSAVLVNCLAGLNRSGVVVARALMHRGLTADEAIATVRARRHERALYNEHFVTWLHENPLH</sequence>
<comment type="caution">
    <text evidence="2">The sequence shown here is derived from an EMBL/GenBank/DDBJ whole genome shotgun (WGS) entry which is preliminary data.</text>
</comment>
<evidence type="ECO:0000259" key="1">
    <source>
        <dbReference type="PROSITE" id="PS50056"/>
    </source>
</evidence>
<proteinExistence type="predicted"/>
<gene>
    <name evidence="2" type="ORF">GCM10010528_25370</name>
</gene>
<accession>A0ABP6LJR6</accession>